<evidence type="ECO:0000313" key="4">
    <source>
        <dbReference type="Proteomes" id="UP000008130"/>
    </source>
</evidence>
<evidence type="ECO:0000313" key="3">
    <source>
        <dbReference type="EMBL" id="ADZ69858.1"/>
    </source>
</evidence>
<comment type="catalytic activity">
    <reaction evidence="1">
        <text>uridine(34) in tRNA + AH2 + O2 = 5-hydroxyuridine(34) in tRNA + A + H2O</text>
        <dbReference type="Rhea" id="RHEA:64224"/>
        <dbReference type="Rhea" id="RHEA-COMP:11727"/>
        <dbReference type="Rhea" id="RHEA-COMP:13381"/>
        <dbReference type="ChEBI" id="CHEBI:13193"/>
        <dbReference type="ChEBI" id="CHEBI:15377"/>
        <dbReference type="ChEBI" id="CHEBI:15379"/>
        <dbReference type="ChEBI" id="CHEBI:17499"/>
        <dbReference type="ChEBI" id="CHEBI:65315"/>
        <dbReference type="ChEBI" id="CHEBI:136877"/>
    </reaction>
</comment>
<reference evidence="3 4" key="1">
    <citation type="journal article" date="2011" name="J. Bacteriol.">
        <title>Complete genome sequence of Polymorphum gilvum SL003B-26A1T, a crude oil-degrading bacterium from oil-polluted saline soil.</title>
        <authorList>
            <person name="Li S.G."/>
            <person name="Tang Y.Q."/>
            <person name="Nie Y."/>
            <person name="Cai M."/>
            <person name="Wu X.L."/>
        </authorList>
    </citation>
    <scope>NUCLEOTIDE SEQUENCE [LARGE SCALE GENOMIC DNA]</scope>
    <source>
        <strain evidence="4">LMG 25793 / CGMCC 1.9160 / SL003B-26A1</strain>
    </source>
</reference>
<dbReference type="RefSeq" id="WP_013652175.1">
    <property type="nucleotide sequence ID" value="NC_015259.1"/>
</dbReference>
<gene>
    <name evidence="1" type="primary">trhO</name>
    <name evidence="3" type="ordered locus">SL003B_1430</name>
</gene>
<dbReference type="InterPro" id="IPR040503">
    <property type="entry name" value="TRHO_N"/>
</dbReference>
<dbReference type="PROSITE" id="PS50206">
    <property type="entry name" value="RHODANESE_3"/>
    <property type="match status" value="1"/>
</dbReference>
<feature type="domain" description="Rhodanese" evidence="2">
    <location>
        <begin position="123"/>
        <end position="217"/>
    </location>
</feature>
<dbReference type="InterPro" id="IPR036873">
    <property type="entry name" value="Rhodanese-like_dom_sf"/>
</dbReference>
<keyword evidence="3" id="KW-0808">Transferase</keyword>
<dbReference type="InterPro" id="IPR020936">
    <property type="entry name" value="TrhO"/>
</dbReference>
<dbReference type="NCBIfam" id="NF001136">
    <property type="entry name" value="PRK00142.1-4"/>
    <property type="match status" value="1"/>
</dbReference>
<dbReference type="GO" id="GO:0016740">
    <property type="term" value="F:transferase activity"/>
    <property type="evidence" value="ECO:0007669"/>
    <property type="project" value="UniProtKB-KW"/>
</dbReference>
<dbReference type="CDD" id="cd01518">
    <property type="entry name" value="RHOD_YceA"/>
    <property type="match status" value="1"/>
</dbReference>
<dbReference type="Gene3D" id="3.30.70.100">
    <property type="match status" value="1"/>
</dbReference>
<dbReference type="SUPFAM" id="SSF52821">
    <property type="entry name" value="Rhodanese/Cell cycle control phosphatase"/>
    <property type="match status" value="1"/>
</dbReference>
<dbReference type="Gene3D" id="3.40.250.10">
    <property type="entry name" value="Rhodanese-like domain"/>
    <property type="match status" value="1"/>
</dbReference>
<dbReference type="Pfam" id="PF00581">
    <property type="entry name" value="Rhodanese"/>
    <property type="match status" value="1"/>
</dbReference>
<dbReference type="EC" id="1.14.-.-" evidence="1"/>
<dbReference type="AlphaFoldDB" id="F2J351"/>
<accession>F2J351</accession>
<dbReference type="EMBL" id="CP002568">
    <property type="protein sequence ID" value="ADZ69858.1"/>
    <property type="molecule type" value="Genomic_DNA"/>
</dbReference>
<dbReference type="STRING" id="991905.SL003B_1430"/>
<dbReference type="Proteomes" id="UP000008130">
    <property type="component" value="Chromosome"/>
</dbReference>
<name>F2J351_POLGS</name>
<organism evidence="3 4">
    <name type="scientific">Polymorphum gilvum (strain LMG 25793 / CGMCC 1.9160 / SL003B-26A1)</name>
    <dbReference type="NCBI Taxonomy" id="991905"/>
    <lineage>
        <taxon>Bacteria</taxon>
        <taxon>Pseudomonadati</taxon>
        <taxon>Pseudomonadota</taxon>
        <taxon>Alphaproteobacteria</taxon>
        <taxon>Rhodobacterales</taxon>
        <taxon>Paracoccaceae</taxon>
        <taxon>Polymorphum</taxon>
    </lineage>
</organism>
<dbReference type="OrthoDB" id="9778326at2"/>
<dbReference type="PANTHER" id="PTHR43268:SF3">
    <property type="entry name" value="RHODANESE-LIKE DOMAIN-CONTAINING PROTEIN 7-RELATED"/>
    <property type="match status" value="1"/>
</dbReference>
<protein>
    <recommendedName>
        <fullName evidence="1">tRNA uridine(34) hydroxylase</fullName>
        <ecNumber evidence="1">1.14.-.-</ecNumber>
    </recommendedName>
    <alternativeName>
        <fullName evidence="1">tRNA hydroxylation protein O</fullName>
    </alternativeName>
</protein>
<comment type="function">
    <text evidence="1">Catalyzes oxygen-dependent 5-hydroxyuridine (ho5U) modification at position 34 in tRNAs.</text>
</comment>
<comment type="similarity">
    <text evidence="1">Belongs to the TrhO family.</text>
</comment>
<dbReference type="Pfam" id="PF17773">
    <property type="entry name" value="UPF0176_N"/>
    <property type="match status" value="1"/>
</dbReference>
<evidence type="ECO:0000259" key="2">
    <source>
        <dbReference type="PROSITE" id="PS50206"/>
    </source>
</evidence>
<dbReference type="GO" id="GO:0006400">
    <property type="term" value="P:tRNA modification"/>
    <property type="evidence" value="ECO:0007669"/>
    <property type="project" value="UniProtKB-UniRule"/>
</dbReference>
<dbReference type="SMART" id="SM00450">
    <property type="entry name" value="RHOD"/>
    <property type="match status" value="1"/>
</dbReference>
<dbReference type="HAMAP" id="MF_00469">
    <property type="entry name" value="TrhO"/>
    <property type="match status" value="1"/>
</dbReference>
<sequence length="257" mass="28774">MSDCLVAALYKFVPLADHRDMREPLLRLCLDSGVRGSLLLAGEGINGTIAGSEDGVRSVLAFLRADPRLEDLEHKEARAERQPFRRMKVRLKREIVSLGVEGIDPRAQVGTHVPPQDWNALISDPDVIVIDTRNDYEFAFGSFEGAVNPRTRSFRQFPDWLRAQAALERKPRVAMFCTGGIRCEKATALLLAEGFNDVYHLQGGILNYLEKVPADESLWRGECFVFDERISVDHDLKACWGRSIPEAARGVLPSPED</sequence>
<dbReference type="PANTHER" id="PTHR43268">
    <property type="entry name" value="THIOSULFATE SULFURTRANSFERASE/RHODANESE-LIKE DOMAIN-CONTAINING PROTEIN 2"/>
    <property type="match status" value="1"/>
</dbReference>
<dbReference type="KEGG" id="pgv:SL003B_1430"/>
<dbReference type="HOGENOM" id="CLU_038878_0_1_5"/>
<keyword evidence="1" id="KW-0819">tRNA processing</keyword>
<dbReference type="eggNOG" id="COG1054">
    <property type="taxonomic scope" value="Bacteria"/>
</dbReference>
<dbReference type="InterPro" id="IPR001763">
    <property type="entry name" value="Rhodanese-like_dom"/>
</dbReference>
<keyword evidence="4" id="KW-1185">Reference proteome</keyword>
<evidence type="ECO:0000256" key="1">
    <source>
        <dbReference type="HAMAP-Rule" id="MF_00469"/>
    </source>
</evidence>
<keyword evidence="1" id="KW-0560">Oxidoreductase</keyword>
<proteinExistence type="inferred from homology"/>
<dbReference type="GO" id="GO:0016705">
    <property type="term" value="F:oxidoreductase activity, acting on paired donors, with incorporation or reduction of molecular oxygen"/>
    <property type="evidence" value="ECO:0007669"/>
    <property type="project" value="UniProtKB-UniRule"/>
</dbReference>